<keyword evidence="4" id="KW-1003">Cell membrane</keyword>
<evidence type="ECO:0000256" key="4">
    <source>
        <dbReference type="ARBA" id="ARBA00022475"/>
    </source>
</evidence>
<keyword evidence="8" id="KW-0915">Sodium</keyword>
<evidence type="ECO:0000256" key="12">
    <source>
        <dbReference type="ARBA" id="ARBA00033708"/>
    </source>
</evidence>
<dbReference type="Gene3D" id="1.20.1730.10">
    <property type="entry name" value="Sodium/glucose cotransporter"/>
    <property type="match status" value="1"/>
</dbReference>
<evidence type="ECO:0000313" key="15">
    <source>
        <dbReference type="EMBL" id="PRX41265.1"/>
    </source>
</evidence>
<organism evidence="15 16">
    <name type="scientific">Planifilum fimeticola</name>
    <dbReference type="NCBI Taxonomy" id="201975"/>
    <lineage>
        <taxon>Bacteria</taxon>
        <taxon>Bacillati</taxon>
        <taxon>Bacillota</taxon>
        <taxon>Bacilli</taxon>
        <taxon>Bacillales</taxon>
        <taxon>Thermoactinomycetaceae</taxon>
        <taxon>Planifilum</taxon>
    </lineage>
</organism>
<evidence type="ECO:0000256" key="11">
    <source>
        <dbReference type="ARBA" id="ARBA00023201"/>
    </source>
</evidence>
<feature type="transmembrane region" description="Helical" evidence="14">
    <location>
        <begin position="6"/>
        <end position="23"/>
    </location>
</feature>
<keyword evidence="10 14" id="KW-0472">Membrane</keyword>
<comment type="similarity">
    <text evidence="2 13">Belongs to the sodium:solute symporter (SSF) (TC 2.A.21) family.</text>
</comment>
<dbReference type="GO" id="GO:0015824">
    <property type="term" value="P:proline transport"/>
    <property type="evidence" value="ECO:0007669"/>
    <property type="project" value="TreeGrafter"/>
</dbReference>
<evidence type="ECO:0000313" key="16">
    <source>
        <dbReference type="Proteomes" id="UP000237797"/>
    </source>
</evidence>
<feature type="transmembrane region" description="Helical" evidence="14">
    <location>
        <begin position="279"/>
        <end position="301"/>
    </location>
</feature>
<keyword evidence="5 14" id="KW-0812">Transmembrane</keyword>
<dbReference type="PANTHER" id="PTHR48086:SF3">
    <property type="entry name" value="SODIUM_PROLINE SYMPORTER"/>
    <property type="match status" value="1"/>
</dbReference>
<feature type="transmembrane region" description="Helical" evidence="14">
    <location>
        <begin position="443"/>
        <end position="462"/>
    </location>
</feature>
<dbReference type="GO" id="GO:0005298">
    <property type="term" value="F:proline:sodium symporter activity"/>
    <property type="evidence" value="ECO:0007669"/>
    <property type="project" value="TreeGrafter"/>
</dbReference>
<dbReference type="EMBL" id="PVNE01000007">
    <property type="protein sequence ID" value="PRX41265.1"/>
    <property type="molecule type" value="Genomic_DNA"/>
</dbReference>
<feature type="transmembrane region" description="Helical" evidence="14">
    <location>
        <begin position="340"/>
        <end position="363"/>
    </location>
</feature>
<feature type="transmembrane region" description="Helical" evidence="14">
    <location>
        <begin position="121"/>
        <end position="143"/>
    </location>
</feature>
<proteinExistence type="inferred from homology"/>
<evidence type="ECO:0000256" key="3">
    <source>
        <dbReference type="ARBA" id="ARBA00022448"/>
    </source>
</evidence>
<dbReference type="InterPro" id="IPR038377">
    <property type="entry name" value="Na/Glc_symporter_sf"/>
</dbReference>
<comment type="catalytic activity">
    <reaction evidence="12">
        <text>L-proline(in) + Na(+)(in) = L-proline(out) + Na(+)(out)</text>
        <dbReference type="Rhea" id="RHEA:28967"/>
        <dbReference type="ChEBI" id="CHEBI:29101"/>
        <dbReference type="ChEBI" id="CHEBI:60039"/>
    </reaction>
</comment>
<comment type="caution">
    <text evidence="15">The sequence shown here is derived from an EMBL/GenBank/DDBJ whole genome shotgun (WGS) entry which is preliminary data.</text>
</comment>
<feature type="transmembrane region" description="Helical" evidence="14">
    <location>
        <begin position="155"/>
        <end position="173"/>
    </location>
</feature>
<evidence type="ECO:0000256" key="6">
    <source>
        <dbReference type="ARBA" id="ARBA00022847"/>
    </source>
</evidence>
<keyword evidence="9" id="KW-0406">Ion transport</keyword>
<dbReference type="AlphaFoldDB" id="A0A2T0LG77"/>
<feature type="transmembrane region" description="Helical" evidence="14">
    <location>
        <begin position="245"/>
        <end position="267"/>
    </location>
</feature>
<dbReference type="OrthoDB" id="9810181at2"/>
<evidence type="ECO:0000256" key="14">
    <source>
        <dbReference type="SAM" id="Phobius"/>
    </source>
</evidence>
<dbReference type="RefSeq" id="WP_106344626.1">
    <property type="nucleotide sequence ID" value="NZ_PVNE01000007.1"/>
</dbReference>
<evidence type="ECO:0000256" key="5">
    <source>
        <dbReference type="ARBA" id="ARBA00022692"/>
    </source>
</evidence>
<feature type="transmembrane region" description="Helical" evidence="14">
    <location>
        <begin position="384"/>
        <end position="405"/>
    </location>
</feature>
<evidence type="ECO:0000256" key="8">
    <source>
        <dbReference type="ARBA" id="ARBA00023053"/>
    </source>
</evidence>
<feature type="transmembrane region" description="Helical" evidence="14">
    <location>
        <begin position="44"/>
        <end position="69"/>
    </location>
</feature>
<evidence type="ECO:0000256" key="7">
    <source>
        <dbReference type="ARBA" id="ARBA00022989"/>
    </source>
</evidence>
<reference evidence="15 16" key="1">
    <citation type="submission" date="2018-03" db="EMBL/GenBank/DDBJ databases">
        <title>Genomic Encyclopedia of Archaeal and Bacterial Type Strains, Phase II (KMG-II): from individual species to whole genera.</title>
        <authorList>
            <person name="Goeker M."/>
        </authorList>
    </citation>
    <scope>NUCLEOTIDE SEQUENCE [LARGE SCALE GENOMIC DNA]</scope>
    <source>
        <strain evidence="15 16">DSM 44946</strain>
    </source>
</reference>
<evidence type="ECO:0000256" key="2">
    <source>
        <dbReference type="ARBA" id="ARBA00006434"/>
    </source>
</evidence>
<keyword evidence="3" id="KW-0813">Transport</keyword>
<feature type="transmembrane region" description="Helical" evidence="14">
    <location>
        <begin position="185"/>
        <end position="206"/>
    </location>
</feature>
<evidence type="ECO:0000256" key="1">
    <source>
        <dbReference type="ARBA" id="ARBA00004651"/>
    </source>
</evidence>
<dbReference type="Pfam" id="PF00474">
    <property type="entry name" value="SSF"/>
    <property type="match status" value="1"/>
</dbReference>
<accession>A0A2T0LG77</accession>
<evidence type="ECO:0000256" key="13">
    <source>
        <dbReference type="RuleBase" id="RU362091"/>
    </source>
</evidence>
<keyword evidence="11" id="KW-0739">Sodium transport</keyword>
<protein>
    <submittedName>
        <fullName evidence="15">SSS family solute:Na+ symporter</fullName>
    </submittedName>
</protein>
<keyword evidence="16" id="KW-1185">Reference proteome</keyword>
<comment type="subcellular location">
    <subcellularLocation>
        <location evidence="1">Cell membrane</location>
        <topology evidence="1">Multi-pass membrane protein</topology>
    </subcellularLocation>
</comment>
<dbReference type="PROSITE" id="PS50283">
    <property type="entry name" value="NA_SOLUT_SYMP_3"/>
    <property type="match status" value="1"/>
</dbReference>
<dbReference type="InterPro" id="IPR050277">
    <property type="entry name" value="Sodium:Solute_Symporter"/>
</dbReference>
<dbReference type="GO" id="GO:0015193">
    <property type="term" value="F:L-proline transmembrane transporter activity"/>
    <property type="evidence" value="ECO:0007669"/>
    <property type="project" value="TreeGrafter"/>
</dbReference>
<dbReference type="Proteomes" id="UP000237797">
    <property type="component" value="Unassembled WGS sequence"/>
</dbReference>
<dbReference type="GO" id="GO:0005886">
    <property type="term" value="C:plasma membrane"/>
    <property type="evidence" value="ECO:0007669"/>
    <property type="project" value="UniProtKB-SubCell"/>
</dbReference>
<feature type="transmembrane region" description="Helical" evidence="14">
    <location>
        <begin position="493"/>
        <end position="511"/>
    </location>
</feature>
<evidence type="ECO:0000256" key="9">
    <source>
        <dbReference type="ARBA" id="ARBA00023065"/>
    </source>
</evidence>
<evidence type="ECO:0000256" key="10">
    <source>
        <dbReference type="ARBA" id="ARBA00023136"/>
    </source>
</evidence>
<dbReference type="CDD" id="cd10322">
    <property type="entry name" value="SLC5sbd"/>
    <property type="match status" value="1"/>
</dbReference>
<gene>
    <name evidence="15" type="ORF">CLV97_10731</name>
</gene>
<dbReference type="InterPro" id="IPR001734">
    <property type="entry name" value="Na/solute_symporter"/>
</dbReference>
<feature type="transmembrane region" description="Helical" evidence="14">
    <location>
        <begin position="417"/>
        <end position="436"/>
    </location>
</feature>
<feature type="transmembrane region" description="Helical" evidence="14">
    <location>
        <begin position="75"/>
        <end position="95"/>
    </location>
</feature>
<name>A0A2T0LG77_9BACL</name>
<keyword evidence="6" id="KW-0769">Symport</keyword>
<dbReference type="PANTHER" id="PTHR48086">
    <property type="entry name" value="SODIUM/PROLINE SYMPORTER-RELATED"/>
    <property type="match status" value="1"/>
</dbReference>
<keyword evidence="7 14" id="KW-1133">Transmembrane helix</keyword>
<sequence length="543" mass="58344">MNLPLLIGIIIVYMAIMSWLAYLGNKQTRTAEDYLVAGRRIHPLVMALSYGATFISTSAIIGFGGASALYGFGMLWLAFLNIIVGIFVAFAVFGVRLRKMSSNLRATTFPTLLGERYQSKFITVFSGLMIFLFMPAYTSIVLIGGGRFLQETLKVDFNIGLMLLAIIVGLYVITGGLKAVMYTDAFCALVMTVGMVFLLFSSYSAVGGVIDGHEGLSAMRDLVPQALAEQGHRGWTAMPEFGSPLWWTLVSTLIMGVGIGVLAQPQLAMRSMTVTDNRALYRAVLIGGVFMFFMTGTAFMAGPLSNLYFHETQGKISVDVAGGNIDLIMPIFINQIMPEWFLYLFTLTLLSAAISTISSLIHVQGAAFGEDILKTLGVKSAKGSLNLSKIGVLVGVVAAVILAYILPGSVIAQATAFWFGICAAGFLPALIGALYWRNATRAGAAASIVTGFAVSIFGFLFLHQKEAAAIGLSKALFGKETLLPYPWTHVDPLFYAFPIAAVVFVTVSWLTRASIAPVREQIQRSFAGLGGSVSAESREAGKM</sequence>